<dbReference type="PROSITE" id="PS51007">
    <property type="entry name" value="CYTC"/>
    <property type="match status" value="1"/>
</dbReference>
<dbReference type="Proteomes" id="UP000198670">
    <property type="component" value="Unassembled WGS sequence"/>
</dbReference>
<dbReference type="InterPro" id="IPR036909">
    <property type="entry name" value="Cyt_c-like_dom_sf"/>
</dbReference>
<dbReference type="InterPro" id="IPR009056">
    <property type="entry name" value="Cyt_c-like_dom"/>
</dbReference>
<evidence type="ECO:0000256" key="3">
    <source>
        <dbReference type="ARBA" id="ARBA00023004"/>
    </source>
</evidence>
<feature type="transmembrane region" description="Helical" evidence="5">
    <location>
        <begin position="150"/>
        <end position="170"/>
    </location>
</feature>
<sequence>MAFFRYRKVIVGISILIVSIASVSAESVVADTLASADEGWWGWGFLGRFHPIIVHFPVSLLLIAAIMEVLTFRKFQSSLRTGINWLVFIGAGGAIVSAFLGWLLASSGSYGGDTFAVHQWIGIATAALGVLVAVFLWMAIRQKRASFVKAYQALLLLATVGVSVAGHYGGSLTHGQDYLLSGTPWASGDGELLAGIEGPSTPVEWQTFASLDSLDGEQEMNLNLAVRTVLAHKCFQCHSSDKMEGELRLDDKELVFKGGESGPVIVPGDVQNSELVRRITLPPGHKEAMPGKGKPLSDNEIGLIKLWIEKGAPWPDQAKGIFRVAPLAPRQPQLPSAVAGLENPLDLWINEYFKKNELPWPTVVEDRVFLRRVYFDLIGLPPGPQQLADFQADTNPDKRKLIVEELLARDRDYATHWTTFWNDLLRNDYTGPGYITNGRFNISDWLYRSLVNNKPYDQFVRELVAPTEASKGFIKGIEWRGAVNSSQTTAMQAAQNVSQALLGVNLKCASCHDSFVSDWKLDDAYAFANIFSEKPLEINRCDIPTGKMADTRILWPELGAISAKGTIQQKSEELANALTQPENGRLYRTLVNRIWAQLMGRGIVSPTDEMDKAPWSQDLLDWMAVYFVEQGYDIKKILHLITTSKTYQLPSISVEDPATINTDKFVFTGMLKRKLTAEQFADAVSMVVHPIYSFGALKYNPQGDSIAFTNANSFVRAALVQNDPFLTALGRPSRENIISVRDNQGTLLQAMELTNGALLNETLIAGAQEWVAGHENPKLLTEAIFRQSFGRAPTEDERRIANEILNNGMDTNTVQDLLWAVILLPEFQFIE</sequence>
<evidence type="ECO:0000256" key="4">
    <source>
        <dbReference type="PROSITE-ProRule" id="PRU00433"/>
    </source>
</evidence>
<dbReference type="Pfam" id="PF09990">
    <property type="entry name" value="DUF2231"/>
    <property type="match status" value="1"/>
</dbReference>
<proteinExistence type="predicted"/>
<keyword evidence="5" id="KW-1133">Transmembrane helix</keyword>
<dbReference type="Pfam" id="PF07583">
    <property type="entry name" value="PSCyt2"/>
    <property type="match status" value="1"/>
</dbReference>
<dbReference type="PANTHER" id="PTHR35889">
    <property type="entry name" value="CYCLOINULO-OLIGOSACCHARIDE FRUCTANOTRANSFERASE-RELATED"/>
    <property type="match status" value="1"/>
</dbReference>
<evidence type="ECO:0000259" key="6">
    <source>
        <dbReference type="PROSITE" id="PS51007"/>
    </source>
</evidence>
<accession>A0A1I3QNL7</accession>
<dbReference type="AlphaFoldDB" id="A0A1I3QNL7"/>
<feature type="domain" description="Cytochrome c" evidence="6">
    <location>
        <begin position="211"/>
        <end position="312"/>
    </location>
</feature>
<dbReference type="Pfam" id="PF07635">
    <property type="entry name" value="PSCyt1"/>
    <property type="match status" value="1"/>
</dbReference>
<gene>
    <name evidence="7" type="ORF">SAMN05444682_10960</name>
</gene>
<evidence type="ECO:0000256" key="2">
    <source>
        <dbReference type="ARBA" id="ARBA00022723"/>
    </source>
</evidence>
<dbReference type="SUPFAM" id="SSF46626">
    <property type="entry name" value="Cytochrome c"/>
    <property type="match status" value="1"/>
</dbReference>
<dbReference type="GO" id="GO:0046872">
    <property type="term" value="F:metal ion binding"/>
    <property type="evidence" value="ECO:0007669"/>
    <property type="project" value="UniProtKB-KW"/>
</dbReference>
<dbReference type="EMBL" id="FOQO01000009">
    <property type="protein sequence ID" value="SFJ35445.1"/>
    <property type="molecule type" value="Genomic_DNA"/>
</dbReference>
<keyword evidence="5" id="KW-0812">Transmembrane</keyword>
<keyword evidence="1 4" id="KW-0349">Heme</keyword>
<evidence type="ECO:0000313" key="8">
    <source>
        <dbReference type="Proteomes" id="UP000198670"/>
    </source>
</evidence>
<dbReference type="InterPro" id="IPR019251">
    <property type="entry name" value="DUF2231_TM"/>
</dbReference>
<evidence type="ECO:0000256" key="1">
    <source>
        <dbReference type="ARBA" id="ARBA00022617"/>
    </source>
</evidence>
<keyword evidence="2 4" id="KW-0479">Metal-binding</keyword>
<dbReference type="RefSeq" id="WP_218146611.1">
    <property type="nucleotide sequence ID" value="NZ_FOQO01000009.1"/>
</dbReference>
<dbReference type="Pfam" id="PF07587">
    <property type="entry name" value="PSD1"/>
    <property type="match status" value="1"/>
</dbReference>
<dbReference type="InterPro" id="IPR022655">
    <property type="entry name" value="DUF1553"/>
</dbReference>
<dbReference type="PANTHER" id="PTHR35889:SF3">
    <property type="entry name" value="F-BOX DOMAIN-CONTAINING PROTEIN"/>
    <property type="match status" value="1"/>
</dbReference>
<dbReference type="InterPro" id="IPR011429">
    <property type="entry name" value="Cyt_c_Planctomycete-type"/>
</dbReference>
<dbReference type="STRING" id="1477437.SAMN05444682_10960"/>
<organism evidence="7 8">
    <name type="scientific">Parapedobacter indicus</name>
    <dbReference type="NCBI Taxonomy" id="1477437"/>
    <lineage>
        <taxon>Bacteria</taxon>
        <taxon>Pseudomonadati</taxon>
        <taxon>Bacteroidota</taxon>
        <taxon>Sphingobacteriia</taxon>
        <taxon>Sphingobacteriales</taxon>
        <taxon>Sphingobacteriaceae</taxon>
        <taxon>Parapedobacter</taxon>
    </lineage>
</organism>
<keyword evidence="8" id="KW-1185">Reference proteome</keyword>
<feature type="transmembrane region" description="Helical" evidence="5">
    <location>
        <begin position="82"/>
        <end position="105"/>
    </location>
</feature>
<evidence type="ECO:0000256" key="5">
    <source>
        <dbReference type="SAM" id="Phobius"/>
    </source>
</evidence>
<evidence type="ECO:0000313" key="7">
    <source>
        <dbReference type="EMBL" id="SFJ35445.1"/>
    </source>
</evidence>
<name>A0A1I3QNL7_9SPHI</name>
<keyword evidence="3 4" id="KW-0408">Iron</keyword>
<dbReference type="InterPro" id="IPR011444">
    <property type="entry name" value="DUF1549"/>
</dbReference>
<feature type="transmembrane region" description="Helical" evidence="5">
    <location>
        <begin position="49"/>
        <end position="70"/>
    </location>
</feature>
<reference evidence="7 8" key="1">
    <citation type="submission" date="2016-10" db="EMBL/GenBank/DDBJ databases">
        <authorList>
            <person name="de Groot N.N."/>
        </authorList>
    </citation>
    <scope>NUCLEOTIDE SEQUENCE [LARGE SCALE GENOMIC DNA]</scope>
    <source>
        <strain evidence="7 8">RK1</strain>
    </source>
</reference>
<feature type="transmembrane region" description="Helical" evidence="5">
    <location>
        <begin position="117"/>
        <end position="138"/>
    </location>
</feature>
<dbReference type="GO" id="GO:0020037">
    <property type="term" value="F:heme binding"/>
    <property type="evidence" value="ECO:0007669"/>
    <property type="project" value="InterPro"/>
</dbReference>
<keyword evidence="5" id="KW-0472">Membrane</keyword>
<dbReference type="GO" id="GO:0009055">
    <property type="term" value="F:electron transfer activity"/>
    <property type="evidence" value="ECO:0007669"/>
    <property type="project" value="InterPro"/>
</dbReference>
<protein>
    <submittedName>
        <fullName evidence="7">Uncharacterized membrane protein</fullName>
    </submittedName>
</protein>